<gene>
    <name evidence="2" type="ORF">TIFTF001_004549</name>
</gene>
<dbReference type="Gramene" id="FCD_00006070-RA">
    <property type="protein sequence ID" value="FCD_00006070-RA:cds"/>
    <property type="gene ID" value="FCD_00006070"/>
</dbReference>
<organism evidence="2 3">
    <name type="scientific">Ficus carica</name>
    <name type="common">Common fig</name>
    <dbReference type="NCBI Taxonomy" id="3494"/>
    <lineage>
        <taxon>Eukaryota</taxon>
        <taxon>Viridiplantae</taxon>
        <taxon>Streptophyta</taxon>
        <taxon>Embryophyta</taxon>
        <taxon>Tracheophyta</taxon>
        <taxon>Spermatophyta</taxon>
        <taxon>Magnoliopsida</taxon>
        <taxon>eudicotyledons</taxon>
        <taxon>Gunneridae</taxon>
        <taxon>Pentapetalae</taxon>
        <taxon>rosids</taxon>
        <taxon>fabids</taxon>
        <taxon>Rosales</taxon>
        <taxon>Moraceae</taxon>
        <taxon>Ficeae</taxon>
        <taxon>Ficus</taxon>
    </lineage>
</organism>
<dbReference type="EMBL" id="BTGU01000004">
    <property type="protein sequence ID" value="GMN34161.1"/>
    <property type="molecule type" value="Genomic_DNA"/>
</dbReference>
<proteinExistence type="predicted"/>
<reference evidence="2" key="1">
    <citation type="submission" date="2023-07" db="EMBL/GenBank/DDBJ databases">
        <title>draft genome sequence of fig (Ficus carica).</title>
        <authorList>
            <person name="Takahashi T."/>
            <person name="Nishimura K."/>
        </authorList>
    </citation>
    <scope>NUCLEOTIDE SEQUENCE</scope>
</reference>
<name>A0AA88A4V6_FICCA</name>
<evidence type="ECO:0000256" key="1">
    <source>
        <dbReference type="SAM" id="MobiDB-lite"/>
    </source>
</evidence>
<dbReference type="AlphaFoldDB" id="A0AA88A4V6"/>
<sequence>MIGVAVDFTLQNGVEIRVGEEKSWHRRQKGRRPPENKNKGEKKKKLPTPEKIEEWRFDFANKRHQDYRCRFCLTSFGGVAWSIIGFG</sequence>
<dbReference type="Proteomes" id="UP001187192">
    <property type="component" value="Unassembled WGS sequence"/>
</dbReference>
<evidence type="ECO:0000313" key="2">
    <source>
        <dbReference type="EMBL" id="GMN34161.1"/>
    </source>
</evidence>
<comment type="caution">
    <text evidence="2">The sequence shown here is derived from an EMBL/GenBank/DDBJ whole genome shotgun (WGS) entry which is preliminary data.</text>
</comment>
<feature type="region of interest" description="Disordered" evidence="1">
    <location>
        <begin position="21"/>
        <end position="47"/>
    </location>
</feature>
<accession>A0AA88A4V6</accession>
<protein>
    <submittedName>
        <fullName evidence="2">Uncharacterized protein</fullName>
    </submittedName>
</protein>
<evidence type="ECO:0000313" key="3">
    <source>
        <dbReference type="Proteomes" id="UP001187192"/>
    </source>
</evidence>
<keyword evidence="3" id="KW-1185">Reference proteome</keyword>